<keyword evidence="1" id="KW-1133">Transmembrane helix</keyword>
<evidence type="ECO:0000313" key="4">
    <source>
        <dbReference type="Proteomes" id="UP000249016"/>
    </source>
</evidence>
<keyword evidence="4" id="KW-1185">Reference proteome</keyword>
<evidence type="ECO:0000313" key="3">
    <source>
        <dbReference type="EMBL" id="RAI73592.1"/>
    </source>
</evidence>
<dbReference type="InterPro" id="IPR010559">
    <property type="entry name" value="Sig_transdc_His_kin_internal"/>
</dbReference>
<dbReference type="GO" id="GO:0016020">
    <property type="term" value="C:membrane"/>
    <property type="evidence" value="ECO:0007669"/>
    <property type="project" value="InterPro"/>
</dbReference>
<dbReference type="PANTHER" id="PTHR34220">
    <property type="entry name" value="SENSOR HISTIDINE KINASE YPDA"/>
    <property type="match status" value="1"/>
</dbReference>
<proteinExistence type="predicted"/>
<accession>A0A327NEL1</accession>
<sequence>MEGPFDNIVVWLFSFSLFYNYLLYAIGLKVFKDLFTVQLRSMELEKDNLRLEFDFLKSQINPHFLFNTLNNIYSFSIRSPEKVTNSILKLSDLMRYTLYETNDDHVLLTKEIAFLTSYVDLQRIRHDDHVTIQFTITGQPTSQVIPPLLLIVFIENAFKHGIQSTAQASWVDIQLIIQPQTISLSVDNSIPDNKANSQSGIGLRNVRKRLAHFFPNRHTLSILPSSHQFSVKLTLELHENSLSGDRIRR</sequence>
<dbReference type="Pfam" id="PF06580">
    <property type="entry name" value="His_kinase"/>
    <property type="match status" value="1"/>
</dbReference>
<organism evidence="3 4">
    <name type="scientific">Spirosoma telluris</name>
    <dbReference type="NCBI Taxonomy" id="2183553"/>
    <lineage>
        <taxon>Bacteria</taxon>
        <taxon>Pseudomonadati</taxon>
        <taxon>Bacteroidota</taxon>
        <taxon>Cytophagia</taxon>
        <taxon>Cytophagales</taxon>
        <taxon>Cytophagaceae</taxon>
        <taxon>Spirosoma</taxon>
    </lineage>
</organism>
<reference evidence="3 4" key="1">
    <citation type="submission" date="2018-06" db="EMBL/GenBank/DDBJ databases">
        <title>Spirosoma sp. HMF3257 Genome sequencing and assembly.</title>
        <authorList>
            <person name="Kang H."/>
            <person name="Cha I."/>
            <person name="Kim H."/>
            <person name="Kang J."/>
            <person name="Joh K."/>
        </authorList>
    </citation>
    <scope>NUCLEOTIDE SEQUENCE [LARGE SCALE GENOMIC DNA]</scope>
    <source>
        <strain evidence="3 4">HMF3257</strain>
    </source>
</reference>
<feature type="domain" description="Signal transduction histidine kinase internal region" evidence="2">
    <location>
        <begin position="52"/>
        <end position="129"/>
    </location>
</feature>
<dbReference type="InterPro" id="IPR036890">
    <property type="entry name" value="HATPase_C_sf"/>
</dbReference>
<keyword evidence="1" id="KW-0472">Membrane</keyword>
<keyword evidence="1" id="KW-0812">Transmembrane</keyword>
<dbReference type="EMBL" id="QLII01000001">
    <property type="protein sequence ID" value="RAI73592.1"/>
    <property type="molecule type" value="Genomic_DNA"/>
</dbReference>
<protein>
    <recommendedName>
        <fullName evidence="2">Signal transduction histidine kinase internal region domain-containing protein</fullName>
    </recommendedName>
</protein>
<dbReference type="AlphaFoldDB" id="A0A327NEL1"/>
<dbReference type="PANTHER" id="PTHR34220:SF7">
    <property type="entry name" value="SENSOR HISTIDINE KINASE YPDA"/>
    <property type="match status" value="1"/>
</dbReference>
<comment type="caution">
    <text evidence="3">The sequence shown here is derived from an EMBL/GenBank/DDBJ whole genome shotgun (WGS) entry which is preliminary data.</text>
</comment>
<name>A0A327NEL1_9BACT</name>
<dbReference type="Proteomes" id="UP000249016">
    <property type="component" value="Unassembled WGS sequence"/>
</dbReference>
<evidence type="ECO:0000256" key="1">
    <source>
        <dbReference type="SAM" id="Phobius"/>
    </source>
</evidence>
<gene>
    <name evidence="3" type="ORF">HMF3257_02615</name>
</gene>
<dbReference type="InterPro" id="IPR050640">
    <property type="entry name" value="Bact_2-comp_sensor_kinase"/>
</dbReference>
<dbReference type="SUPFAM" id="SSF55874">
    <property type="entry name" value="ATPase domain of HSP90 chaperone/DNA topoisomerase II/histidine kinase"/>
    <property type="match status" value="1"/>
</dbReference>
<dbReference type="GO" id="GO:0000155">
    <property type="term" value="F:phosphorelay sensor kinase activity"/>
    <property type="evidence" value="ECO:0007669"/>
    <property type="project" value="InterPro"/>
</dbReference>
<dbReference type="OrthoDB" id="9792992at2"/>
<dbReference type="RefSeq" id="WP_111340471.1">
    <property type="nucleotide sequence ID" value="NZ_QLII01000001.1"/>
</dbReference>
<feature type="transmembrane region" description="Helical" evidence="1">
    <location>
        <begin position="12"/>
        <end position="31"/>
    </location>
</feature>
<evidence type="ECO:0000259" key="2">
    <source>
        <dbReference type="Pfam" id="PF06580"/>
    </source>
</evidence>
<dbReference type="Gene3D" id="3.30.565.10">
    <property type="entry name" value="Histidine kinase-like ATPase, C-terminal domain"/>
    <property type="match status" value="1"/>
</dbReference>